<gene>
    <name evidence="1" type="ORF">UFOVP1246_34</name>
</gene>
<organism evidence="1">
    <name type="scientific">uncultured Caudovirales phage</name>
    <dbReference type="NCBI Taxonomy" id="2100421"/>
    <lineage>
        <taxon>Viruses</taxon>
        <taxon>Duplodnaviria</taxon>
        <taxon>Heunggongvirae</taxon>
        <taxon>Uroviricota</taxon>
        <taxon>Caudoviricetes</taxon>
        <taxon>Peduoviridae</taxon>
        <taxon>Maltschvirus</taxon>
        <taxon>Maltschvirus maltsch</taxon>
    </lineage>
</organism>
<proteinExistence type="predicted"/>
<dbReference type="EMBL" id="LR797193">
    <property type="protein sequence ID" value="CAB4193059.1"/>
    <property type="molecule type" value="Genomic_DNA"/>
</dbReference>
<protein>
    <submittedName>
        <fullName evidence="1">Uncharacterized protein</fullName>
    </submittedName>
</protein>
<sequence>MATKSNTRKEVRNAPAMPAKPAVRRVLPKAPVTQEVRTKVAAVASDANLPKTKRTTPVVPATKRAVAVNPAVVKPTAPKTVGKSSKVIGRLYHAVDLMDEVGPDITELVTEVIRPHFSSLDGDVTVSLAILDKAISRRISGTGDPDLDGEKFAIAEGELIVIREHKTGGVTIYNTATAAPVEMVMDRKSRSSVMFTVIPTDLTEFDNFVTMMGKKLESYGMPVKAANA</sequence>
<accession>A0A6J5R816</accession>
<reference evidence="1" key="1">
    <citation type="submission" date="2020-05" db="EMBL/GenBank/DDBJ databases">
        <authorList>
            <person name="Chiriac C."/>
            <person name="Salcher M."/>
            <person name="Ghai R."/>
            <person name="Kavagutti S V."/>
        </authorList>
    </citation>
    <scope>NUCLEOTIDE SEQUENCE</scope>
</reference>
<evidence type="ECO:0000313" key="1">
    <source>
        <dbReference type="EMBL" id="CAB4193059.1"/>
    </source>
</evidence>
<name>A0A6J5R816_9CAUD</name>